<keyword evidence="2" id="KW-1185">Reference proteome</keyword>
<reference evidence="1 2" key="1">
    <citation type="journal article" date="2023" name="Sci. Data">
        <title>Genome assembly of the Korean intertidal mud-creeper Batillaria attramentaria.</title>
        <authorList>
            <person name="Patra A.K."/>
            <person name="Ho P.T."/>
            <person name="Jun S."/>
            <person name="Lee S.J."/>
            <person name="Kim Y."/>
            <person name="Won Y.J."/>
        </authorList>
    </citation>
    <scope>NUCLEOTIDE SEQUENCE [LARGE SCALE GENOMIC DNA]</scope>
    <source>
        <strain evidence="1">Wonlab-2016</strain>
    </source>
</reference>
<comment type="caution">
    <text evidence="1">The sequence shown here is derived from an EMBL/GenBank/DDBJ whole genome shotgun (WGS) entry which is preliminary data.</text>
</comment>
<gene>
    <name evidence="1" type="ORF">BaRGS_00021652</name>
</gene>
<name>A0ABD0KJB7_9CAEN</name>
<dbReference type="Proteomes" id="UP001519460">
    <property type="component" value="Unassembled WGS sequence"/>
</dbReference>
<sequence>MNTEKECMANGNDVGNVIRRESDQTFSWRILIVHYSLTWQGYSWCSRYSVLAVHEIKFFELCVWSVRKGTSRQCVYVCAECSIGLLDRTSNPSVRRTNNTRTWYITPRDYPVES</sequence>
<accession>A0ABD0KJB7</accession>
<evidence type="ECO:0000313" key="1">
    <source>
        <dbReference type="EMBL" id="KAK7487157.1"/>
    </source>
</evidence>
<dbReference type="AlphaFoldDB" id="A0ABD0KJB7"/>
<proteinExistence type="predicted"/>
<protein>
    <submittedName>
        <fullName evidence="1">Uncharacterized protein</fullName>
    </submittedName>
</protein>
<dbReference type="EMBL" id="JACVVK020000169">
    <property type="protein sequence ID" value="KAK7487157.1"/>
    <property type="molecule type" value="Genomic_DNA"/>
</dbReference>
<evidence type="ECO:0000313" key="2">
    <source>
        <dbReference type="Proteomes" id="UP001519460"/>
    </source>
</evidence>
<organism evidence="1 2">
    <name type="scientific">Batillaria attramentaria</name>
    <dbReference type="NCBI Taxonomy" id="370345"/>
    <lineage>
        <taxon>Eukaryota</taxon>
        <taxon>Metazoa</taxon>
        <taxon>Spiralia</taxon>
        <taxon>Lophotrochozoa</taxon>
        <taxon>Mollusca</taxon>
        <taxon>Gastropoda</taxon>
        <taxon>Caenogastropoda</taxon>
        <taxon>Sorbeoconcha</taxon>
        <taxon>Cerithioidea</taxon>
        <taxon>Batillariidae</taxon>
        <taxon>Batillaria</taxon>
    </lineage>
</organism>